<dbReference type="Gene3D" id="1.10.10.10">
    <property type="entry name" value="Winged helix-like DNA-binding domain superfamily/Winged helix DNA-binding domain"/>
    <property type="match status" value="1"/>
</dbReference>
<feature type="domain" description="NB-ARC" evidence="7">
    <location>
        <begin position="174"/>
        <end position="338"/>
    </location>
</feature>
<feature type="domain" description="Disease resistance protein winged helix" evidence="9">
    <location>
        <begin position="429"/>
        <end position="501"/>
    </location>
</feature>
<dbReference type="InterPro" id="IPR055414">
    <property type="entry name" value="LRR_R13L4/SHOC2-like"/>
</dbReference>
<dbReference type="CDD" id="cd14798">
    <property type="entry name" value="RX-CC_like"/>
    <property type="match status" value="1"/>
</dbReference>
<name>A0A2T7CLV2_9POAL</name>
<dbReference type="PANTHER" id="PTHR23155">
    <property type="entry name" value="DISEASE RESISTANCE PROTEIN RP"/>
    <property type="match status" value="1"/>
</dbReference>
<dbReference type="InterPro" id="IPR058922">
    <property type="entry name" value="WHD_DRP"/>
</dbReference>
<dbReference type="SUPFAM" id="SSF52540">
    <property type="entry name" value="P-loop containing nucleoside triphosphate hydrolases"/>
    <property type="match status" value="1"/>
</dbReference>
<dbReference type="Pfam" id="PF23598">
    <property type="entry name" value="LRR_14"/>
    <property type="match status" value="1"/>
</dbReference>
<dbReference type="Gene3D" id="3.80.10.10">
    <property type="entry name" value="Ribonuclease Inhibitor"/>
    <property type="match status" value="1"/>
</dbReference>
<evidence type="ECO:0000256" key="1">
    <source>
        <dbReference type="ARBA" id="ARBA00008894"/>
    </source>
</evidence>
<proteinExistence type="inferred from homology"/>
<dbReference type="InterPro" id="IPR032675">
    <property type="entry name" value="LRR_dom_sf"/>
</dbReference>
<keyword evidence="4" id="KW-0547">Nucleotide-binding</keyword>
<dbReference type="InterPro" id="IPR038005">
    <property type="entry name" value="RX-like_CC"/>
</dbReference>
<dbReference type="Proteomes" id="UP000244336">
    <property type="component" value="Chromosome 8"/>
</dbReference>
<dbReference type="Pfam" id="PF00931">
    <property type="entry name" value="NB-ARC"/>
    <property type="match status" value="1"/>
</dbReference>
<dbReference type="GO" id="GO:0002758">
    <property type="term" value="P:innate immune response-activating signaling pathway"/>
    <property type="evidence" value="ECO:0007669"/>
    <property type="project" value="UniProtKB-ARBA"/>
</dbReference>
<feature type="domain" description="Disease resistance R13L4/SHOC-2-like LRR" evidence="10">
    <location>
        <begin position="552"/>
        <end position="927"/>
    </location>
</feature>
<accession>A0A2T7CLV2</accession>
<evidence type="ECO:0008006" key="13">
    <source>
        <dbReference type="Google" id="ProtNLM"/>
    </source>
</evidence>
<keyword evidence="3" id="KW-0677">Repeat</keyword>
<keyword evidence="6" id="KW-0175">Coiled coil</keyword>
<dbReference type="GO" id="GO:0043531">
    <property type="term" value="F:ADP binding"/>
    <property type="evidence" value="ECO:0007669"/>
    <property type="project" value="InterPro"/>
</dbReference>
<evidence type="ECO:0000313" key="11">
    <source>
        <dbReference type="EMBL" id="PUZ44233.1"/>
    </source>
</evidence>
<evidence type="ECO:0000256" key="6">
    <source>
        <dbReference type="ARBA" id="ARBA00023054"/>
    </source>
</evidence>
<dbReference type="Gene3D" id="1.20.5.4130">
    <property type="match status" value="1"/>
</dbReference>
<evidence type="ECO:0000259" key="9">
    <source>
        <dbReference type="Pfam" id="PF23559"/>
    </source>
</evidence>
<evidence type="ECO:0000256" key="5">
    <source>
        <dbReference type="ARBA" id="ARBA00022821"/>
    </source>
</evidence>
<dbReference type="Gene3D" id="3.40.50.300">
    <property type="entry name" value="P-loop containing nucleotide triphosphate hydrolases"/>
    <property type="match status" value="1"/>
</dbReference>
<evidence type="ECO:0000259" key="7">
    <source>
        <dbReference type="Pfam" id="PF00931"/>
    </source>
</evidence>
<dbReference type="Pfam" id="PF18052">
    <property type="entry name" value="Rx_N"/>
    <property type="match status" value="1"/>
</dbReference>
<dbReference type="PANTHER" id="PTHR23155:SF1137">
    <property type="entry name" value="OS08G0387700 PROTEIN"/>
    <property type="match status" value="1"/>
</dbReference>
<dbReference type="FunFam" id="3.40.50.300:FF:001091">
    <property type="entry name" value="Probable disease resistance protein At1g61300"/>
    <property type="match status" value="1"/>
</dbReference>
<evidence type="ECO:0000259" key="8">
    <source>
        <dbReference type="Pfam" id="PF18052"/>
    </source>
</evidence>
<organism evidence="11 12">
    <name type="scientific">Panicum hallii var. hallii</name>
    <dbReference type="NCBI Taxonomy" id="1504633"/>
    <lineage>
        <taxon>Eukaryota</taxon>
        <taxon>Viridiplantae</taxon>
        <taxon>Streptophyta</taxon>
        <taxon>Embryophyta</taxon>
        <taxon>Tracheophyta</taxon>
        <taxon>Spermatophyta</taxon>
        <taxon>Magnoliopsida</taxon>
        <taxon>Liliopsida</taxon>
        <taxon>Poales</taxon>
        <taxon>Poaceae</taxon>
        <taxon>PACMAD clade</taxon>
        <taxon>Panicoideae</taxon>
        <taxon>Panicodae</taxon>
        <taxon>Paniceae</taxon>
        <taxon>Panicinae</taxon>
        <taxon>Panicum</taxon>
        <taxon>Panicum sect. Panicum</taxon>
    </lineage>
</organism>
<evidence type="ECO:0000256" key="3">
    <source>
        <dbReference type="ARBA" id="ARBA00022737"/>
    </source>
</evidence>
<comment type="similarity">
    <text evidence="1">Belongs to the disease resistance NB-LRR family.</text>
</comment>
<dbReference type="InterPro" id="IPR002182">
    <property type="entry name" value="NB-ARC"/>
</dbReference>
<evidence type="ECO:0000256" key="4">
    <source>
        <dbReference type="ARBA" id="ARBA00022741"/>
    </source>
</evidence>
<dbReference type="InterPro" id="IPR042197">
    <property type="entry name" value="Apaf_helical"/>
</dbReference>
<dbReference type="GO" id="GO:0042742">
    <property type="term" value="P:defense response to bacterium"/>
    <property type="evidence" value="ECO:0007669"/>
    <property type="project" value="UniProtKB-ARBA"/>
</dbReference>
<dbReference type="Pfam" id="PF23559">
    <property type="entry name" value="WHD_DRP"/>
    <property type="match status" value="1"/>
</dbReference>
<keyword evidence="2" id="KW-0433">Leucine-rich repeat</keyword>
<dbReference type="Gramene" id="PUZ44233">
    <property type="protein sequence ID" value="PUZ44233"/>
    <property type="gene ID" value="GQ55_8G073500"/>
</dbReference>
<dbReference type="InterPro" id="IPR044974">
    <property type="entry name" value="Disease_R_plants"/>
</dbReference>
<dbReference type="PRINTS" id="PR00364">
    <property type="entry name" value="DISEASERSIST"/>
</dbReference>
<evidence type="ECO:0000313" key="12">
    <source>
        <dbReference type="Proteomes" id="UP000244336"/>
    </source>
</evidence>
<feature type="domain" description="Disease resistance N-terminal" evidence="8">
    <location>
        <begin position="12"/>
        <end position="102"/>
    </location>
</feature>
<reference evidence="11 12" key="1">
    <citation type="submission" date="2018-04" db="EMBL/GenBank/DDBJ databases">
        <title>WGS assembly of Panicum hallii var. hallii HAL2.</title>
        <authorList>
            <person name="Lovell J."/>
            <person name="Jenkins J."/>
            <person name="Lowry D."/>
            <person name="Mamidi S."/>
            <person name="Sreedasyam A."/>
            <person name="Weng X."/>
            <person name="Barry K."/>
            <person name="Bonette J."/>
            <person name="Campitelli B."/>
            <person name="Daum C."/>
            <person name="Gordon S."/>
            <person name="Gould B."/>
            <person name="Lipzen A."/>
            <person name="MacQueen A."/>
            <person name="Palacio-Mejia J."/>
            <person name="Plott C."/>
            <person name="Shakirov E."/>
            <person name="Shu S."/>
            <person name="Yoshinaga Y."/>
            <person name="Zane M."/>
            <person name="Rokhsar D."/>
            <person name="Grimwood J."/>
            <person name="Schmutz J."/>
            <person name="Juenger T."/>
        </authorList>
    </citation>
    <scope>NUCLEOTIDE SEQUENCE [LARGE SCALE GENOMIC DNA]</scope>
    <source>
        <strain evidence="12">cv. HAL2</strain>
    </source>
</reference>
<protein>
    <recommendedName>
        <fullName evidence="13">AAA+ ATPase domain-containing protein</fullName>
    </recommendedName>
</protein>
<dbReference type="AlphaFoldDB" id="A0A2T7CLV2"/>
<keyword evidence="12" id="KW-1185">Reference proteome</keyword>
<dbReference type="EMBL" id="CM009756">
    <property type="protein sequence ID" value="PUZ44233.1"/>
    <property type="molecule type" value="Genomic_DNA"/>
</dbReference>
<gene>
    <name evidence="11" type="ORF">GQ55_8G073500</name>
</gene>
<dbReference type="FunFam" id="1.10.10.10:FF:000322">
    <property type="entry name" value="Probable disease resistance protein At1g63360"/>
    <property type="match status" value="1"/>
</dbReference>
<dbReference type="Gene3D" id="1.10.8.430">
    <property type="entry name" value="Helical domain of apoptotic protease-activating factors"/>
    <property type="match status" value="1"/>
</dbReference>
<dbReference type="SUPFAM" id="SSF52058">
    <property type="entry name" value="L domain-like"/>
    <property type="match status" value="1"/>
</dbReference>
<keyword evidence="5" id="KW-0611">Plant defense</keyword>
<dbReference type="InterPro" id="IPR041118">
    <property type="entry name" value="Rx_N"/>
</dbReference>
<evidence type="ECO:0000259" key="10">
    <source>
        <dbReference type="Pfam" id="PF23598"/>
    </source>
</evidence>
<dbReference type="InterPro" id="IPR027417">
    <property type="entry name" value="P-loop_NTPase"/>
</dbReference>
<evidence type="ECO:0000256" key="2">
    <source>
        <dbReference type="ARBA" id="ARBA00022614"/>
    </source>
</evidence>
<dbReference type="GO" id="GO:0009626">
    <property type="term" value="P:plant-type hypersensitive response"/>
    <property type="evidence" value="ECO:0007669"/>
    <property type="project" value="UniProtKB-ARBA"/>
</dbReference>
<dbReference type="InterPro" id="IPR036388">
    <property type="entry name" value="WH-like_DNA-bd_sf"/>
</dbReference>
<sequence length="933" mass="104973">MAEVMASAATGVMGSVIGKLTAMLGEKYQLARDAEEGIRFLKEELSTMDAVLQNLAEKGDDQIDPLAKDWRSKVRELSYDIEDCIDRFRLNHSHGGSKANFVRKAVRKVKILLQDRGLAEEIQKLKSLVIEQSERAKRYDIHAASPQPVLLDLRAPALFAEARDLVGIDGPRKEIIELLTCEEMQHKVVSIYGTAGQGKTTLAMEVYRKITEAFDCRAFVSVSQTPDIKKLLRDILSQISNNQFDDQTERWEMEQLIRNMRDYLIDKRYLILIDDIWSVAAWELIESALPRNDNGSIVITTTRSKTVAKSCCAGIIGAHMYEAQPLGDEDSRSLFFKRLFCSREDCPQDLREVSSDILKKCGGLPLAIISIAGLLANKRQMVEVWVNTLKSISAAVDKDSHIDKMKRILLLSYFDLPRHLKSCLLYLSVFPEDYVIDCRELILLWVAEALIPGQDRESMEQLGRSYLNDLINRSLVQPAKVGADGSTVKTCRVHDVILEFIVSKAVEDNFVTIWNRNGFSQNYTCNKIRRLSIQEDISGPAEEMVKTMKHAHIRSINIFGYNNSGLVKHASKFLSNQVLRVLNIRGLRVDGECYLGQVKRISQMKYFGIKIIRPGGCELPEDLEKLQHLETLDISKTNITKLPASIIQLQRLVRLNVGPCQLPDGIGNLQALEELSTIRLNFQSVKFIQGLSDLTNLKVLAIFWTYAPEVRDVEGHEKERACISSLTKLFTRLRQLTVWGCPDDTLSFMSLCVGTPPPLQRLVLGGDLSAVPHQISSLLNLTRLRIALWGEVSKEGINILASLPILVSLSVILWPGNEGESSSFHPRYAINSEGFQRLVKFTFRCRCEAALEFEPEAMPKLQRLKLQLLARCQFKYGDGGLVLGLQNLAGLKYVRLRINCGAATSDEVDSLEDDIRGVAGVHHNRPIVQVERI</sequence>
<dbReference type="OrthoDB" id="650266at2759"/>